<sequence>MPLPADEVVPRTLRVAAAWGWRLIVLTIVAYGIWKVLAQIPVLVFATLVALLLTVLLGPVVTWLRRRTRWPRGLWSLLTVGLTAVLAAGVLALAGRWIAAGVSRTHVDFTGAMGRLENWLTHGRLHLRPEQIDSVITQVETWVAQHTSNLTQGAFQVGSSALDTIMGAILCLVTTIFLLTDGRRIWIFLIAPFPLASRIRIDAGFRSGWRSLSAYIHTQLLVAALDAVMVGTGAAILGSAFALPMAVLVFITAFVPIIGVVVGGGISILAMLLLQGWVAGLVMLAIVAGVQQLESHVMQPFLMGRAVSLHPLAVIFAVTAGSMMFGAAGALFAVPALAVANAGIRTYIRTPLRRPLRPVALTYPHEPPRTDG</sequence>
<feature type="transmembrane region" description="Helical" evidence="8">
    <location>
        <begin position="74"/>
        <end position="99"/>
    </location>
</feature>
<evidence type="ECO:0000256" key="2">
    <source>
        <dbReference type="ARBA" id="ARBA00009773"/>
    </source>
</evidence>
<dbReference type="InterPro" id="IPR002549">
    <property type="entry name" value="AI-2E-like"/>
</dbReference>
<keyword evidence="7 8" id="KW-0472">Membrane</keyword>
<evidence type="ECO:0000313" key="9">
    <source>
        <dbReference type="EMBL" id="SDB79831.1"/>
    </source>
</evidence>
<evidence type="ECO:0000256" key="1">
    <source>
        <dbReference type="ARBA" id="ARBA00004651"/>
    </source>
</evidence>
<dbReference type="EMBL" id="FMYF01000001">
    <property type="protein sequence ID" value="SDB79831.1"/>
    <property type="molecule type" value="Genomic_DNA"/>
</dbReference>
<feature type="transmembrane region" description="Helical" evidence="8">
    <location>
        <begin position="242"/>
        <end position="262"/>
    </location>
</feature>
<evidence type="ECO:0000256" key="7">
    <source>
        <dbReference type="ARBA" id="ARBA00023136"/>
    </source>
</evidence>
<feature type="transmembrane region" description="Helical" evidence="8">
    <location>
        <begin position="311"/>
        <end position="344"/>
    </location>
</feature>
<evidence type="ECO:0000256" key="3">
    <source>
        <dbReference type="ARBA" id="ARBA00022448"/>
    </source>
</evidence>
<organism evidence="9 10">
    <name type="scientific">Raineyella antarctica</name>
    <dbReference type="NCBI Taxonomy" id="1577474"/>
    <lineage>
        <taxon>Bacteria</taxon>
        <taxon>Bacillati</taxon>
        <taxon>Actinomycetota</taxon>
        <taxon>Actinomycetes</taxon>
        <taxon>Propionibacteriales</taxon>
        <taxon>Propionibacteriaceae</taxon>
        <taxon>Raineyella</taxon>
    </lineage>
</organism>
<comment type="similarity">
    <text evidence="2">Belongs to the autoinducer-2 exporter (AI-2E) (TC 2.A.86) family.</text>
</comment>
<accession>A0A1G6GCW8</accession>
<feature type="transmembrane region" description="Helical" evidence="8">
    <location>
        <begin position="165"/>
        <end position="191"/>
    </location>
</feature>
<keyword evidence="10" id="KW-1185">Reference proteome</keyword>
<feature type="transmembrane region" description="Helical" evidence="8">
    <location>
        <begin position="40"/>
        <end position="62"/>
    </location>
</feature>
<evidence type="ECO:0000256" key="4">
    <source>
        <dbReference type="ARBA" id="ARBA00022475"/>
    </source>
</evidence>
<feature type="transmembrane region" description="Helical" evidence="8">
    <location>
        <begin position="269"/>
        <end position="291"/>
    </location>
</feature>
<evidence type="ECO:0000256" key="6">
    <source>
        <dbReference type="ARBA" id="ARBA00022989"/>
    </source>
</evidence>
<dbReference type="STRING" id="1577474.GA0111570_101100"/>
<dbReference type="Pfam" id="PF01594">
    <property type="entry name" value="AI-2E_transport"/>
    <property type="match status" value="1"/>
</dbReference>
<keyword evidence="6 8" id="KW-1133">Transmembrane helix</keyword>
<keyword evidence="4" id="KW-1003">Cell membrane</keyword>
<proteinExistence type="inferred from homology"/>
<keyword evidence="5 8" id="KW-0812">Transmembrane</keyword>
<dbReference type="GO" id="GO:0005886">
    <property type="term" value="C:plasma membrane"/>
    <property type="evidence" value="ECO:0007669"/>
    <property type="project" value="UniProtKB-SubCell"/>
</dbReference>
<evidence type="ECO:0000256" key="8">
    <source>
        <dbReference type="SAM" id="Phobius"/>
    </source>
</evidence>
<comment type="subcellular location">
    <subcellularLocation>
        <location evidence="1">Cell membrane</location>
        <topology evidence="1">Multi-pass membrane protein</topology>
    </subcellularLocation>
</comment>
<dbReference type="Proteomes" id="UP000199086">
    <property type="component" value="Unassembled WGS sequence"/>
</dbReference>
<gene>
    <name evidence="9" type="ORF">GA0111570_101100</name>
</gene>
<feature type="transmembrane region" description="Helical" evidence="8">
    <location>
        <begin position="212"/>
        <end position="236"/>
    </location>
</feature>
<dbReference type="PANTHER" id="PTHR21716">
    <property type="entry name" value="TRANSMEMBRANE PROTEIN"/>
    <property type="match status" value="1"/>
</dbReference>
<name>A0A1G6GCW8_9ACTN</name>
<dbReference type="GO" id="GO:0055085">
    <property type="term" value="P:transmembrane transport"/>
    <property type="evidence" value="ECO:0007669"/>
    <property type="project" value="TreeGrafter"/>
</dbReference>
<evidence type="ECO:0000256" key="5">
    <source>
        <dbReference type="ARBA" id="ARBA00022692"/>
    </source>
</evidence>
<protein>
    <submittedName>
        <fullName evidence="9">Predicted PurR-regulated permease PerM</fullName>
    </submittedName>
</protein>
<dbReference type="PANTHER" id="PTHR21716:SF53">
    <property type="entry name" value="PERMEASE PERM-RELATED"/>
    <property type="match status" value="1"/>
</dbReference>
<reference evidence="9 10" key="1">
    <citation type="submission" date="2016-06" db="EMBL/GenBank/DDBJ databases">
        <authorList>
            <person name="Olsen C.W."/>
            <person name="Carey S."/>
            <person name="Hinshaw L."/>
            <person name="Karasin A.I."/>
        </authorList>
    </citation>
    <scope>NUCLEOTIDE SEQUENCE [LARGE SCALE GENOMIC DNA]</scope>
    <source>
        <strain evidence="9 10">LZ-22</strain>
    </source>
</reference>
<dbReference type="AlphaFoldDB" id="A0A1G6GCW8"/>
<feature type="transmembrane region" description="Helical" evidence="8">
    <location>
        <begin position="12"/>
        <end position="34"/>
    </location>
</feature>
<evidence type="ECO:0000313" key="10">
    <source>
        <dbReference type="Proteomes" id="UP000199086"/>
    </source>
</evidence>
<keyword evidence="3" id="KW-0813">Transport</keyword>